<keyword evidence="1" id="KW-0175">Coiled coil</keyword>
<evidence type="ECO:0000256" key="1">
    <source>
        <dbReference type="SAM" id="Coils"/>
    </source>
</evidence>
<feature type="region of interest" description="Disordered" evidence="2">
    <location>
        <begin position="291"/>
        <end position="341"/>
    </location>
</feature>
<reference evidence="3" key="1">
    <citation type="submission" date="2021-03" db="EMBL/GenBank/DDBJ databases">
        <title>Draft genome sequence of rust myrtle Austropuccinia psidii MF-1, a brazilian biotype.</title>
        <authorList>
            <person name="Quecine M.C."/>
            <person name="Pachon D.M.R."/>
            <person name="Bonatelli M.L."/>
            <person name="Correr F.H."/>
            <person name="Franceschini L.M."/>
            <person name="Leite T.F."/>
            <person name="Margarido G.R.A."/>
            <person name="Almeida C.A."/>
            <person name="Ferrarezi J.A."/>
            <person name="Labate C.A."/>
        </authorList>
    </citation>
    <scope>NUCLEOTIDE SEQUENCE</scope>
    <source>
        <strain evidence="3">MF-1</strain>
    </source>
</reference>
<dbReference type="Proteomes" id="UP000765509">
    <property type="component" value="Unassembled WGS sequence"/>
</dbReference>
<feature type="region of interest" description="Disordered" evidence="2">
    <location>
        <begin position="1337"/>
        <end position="1370"/>
    </location>
</feature>
<feature type="compositionally biased region" description="Basic and acidic residues" evidence="2">
    <location>
        <begin position="1300"/>
        <end position="1316"/>
    </location>
</feature>
<feature type="compositionally biased region" description="Polar residues" evidence="2">
    <location>
        <begin position="59"/>
        <end position="69"/>
    </location>
</feature>
<feature type="coiled-coil region" evidence="1">
    <location>
        <begin position="577"/>
        <end position="706"/>
    </location>
</feature>
<feature type="compositionally biased region" description="Basic and acidic residues" evidence="2">
    <location>
        <begin position="1249"/>
        <end position="1258"/>
    </location>
</feature>
<evidence type="ECO:0000256" key="2">
    <source>
        <dbReference type="SAM" id="MobiDB-lite"/>
    </source>
</evidence>
<feature type="compositionally biased region" description="Basic residues" evidence="2">
    <location>
        <begin position="1288"/>
        <end position="1297"/>
    </location>
</feature>
<feature type="compositionally biased region" description="Basic residues" evidence="2">
    <location>
        <begin position="1359"/>
        <end position="1370"/>
    </location>
</feature>
<sequence>MALDTGENDPDALGSYQGDKPSNLFASPHHRIRMANRLNIIPSKTPTSFLSSHGPPPSQQIAENGQSVQFPVGNPKHPNSPPVQLSHFSHLAPSRKSSTESSGYRGLLEEPALRPPSRHRFTLRKPPCDKRDAVGPNQTVDQAPLERRFSEPMTVSEQQSPALDSGKLFQHLNAQPGSYHNQIAKEKFINNQSAENLSASPELLLRTESTFSVAESTVDALKSQLTNDSSNLFNRGPMEVLSEGEHPASSPGSLQSKFGEQEGNDTFSKKIEDAPKAFGELSPFVQHQHLGVDEENERLEIESTENAKSSQDRHWNKSASPARKTNPNSDHGSGNDQRSPALIAPFQNSKENYSASPKRKSPFEAQNSSKRFFSSLPSSNSSFSTPKKMISSEETVEKKTFNSQVNLQDSNSPFVECEEIEKITEAVTNALARPTQRIFDNFKQANAENLRLRKKLAAQQSELCAYKTHTKNIASKIRIKQSFLDKNFFEMKAQVSEHLASEKRTSEIYSVEVVSLRKEIGKSLEEFRALISEKIEALEPTDIEAYDSEVRGLQTARKAVLVAKEVDEDRQKKQLVIEILRKELERKSGQVTELQDRIMDLERTLSTQADLQTKLENVQKEESQTIQKSLQCHFASIFERLQEKETSQREELQLKIQTLKDKNLSTEKTCADLMQNLEMARARKVKNSLDKEIQRTTQNASALSSKSDELIKALNQVTIFEGLKSSLLEKLETQESHILEVTNKNTALSSEIHNSSQKISDLEKSLAIRTYECENLKHELNTQKEVILNLESREKAHESIGSQLVTLTNKLQQLHEANSQMAAENSNKNLQLTQCQMKIKIMEERQNEMIRSSTRERAIFEQLRAKNLEMAERLKFLEKELTKANQEISTLESKNVSAEKELLQATEVKTHCQQLEEKLRRLLESQEKEKELIKELENRVELTQKKWEALRSEEDVATGQVIVLQERLVEAKQKQNSADRELRELKERVSRICAENTEMKLVGESRQSRETIKSLTLRLEEEIKAREALNQEIFLVKGNAEKAAKKSFEELRELESKNSMEKEVLAKELARKETELKCGKEQIANLVTELNSIKSSLAEGEKKILDLSNTKRLYEEIKSKHEKKEKETELLTMDISALQEKLKKSYNEKTELETSKASELSSAAKALQETEQKAVESQKRAASVARAKAIETVEKKYELLLMNSNNENKKLSSKLNDSEARLFAMSAELAKARGKPSLEETFSSSDQAETVRVEEKPDVGFYATPSKNNDTSSVGGGFDKRQLTHVPKLFHSKKASGPKRVSETDYKVSERHDSKNLEIQIDDCGKEDLTANIQIKQEDETFSFPSEKASKQTSNRMPKAVKKRKKSTKQ</sequence>
<feature type="region of interest" description="Disordered" evidence="2">
    <location>
        <begin position="43"/>
        <end position="137"/>
    </location>
</feature>
<protein>
    <submittedName>
        <fullName evidence="3">Uncharacterized protein</fullName>
    </submittedName>
</protein>
<gene>
    <name evidence="3" type="ORF">O181_018632</name>
</gene>
<feature type="compositionally biased region" description="Low complexity" evidence="2">
    <location>
        <begin position="1157"/>
        <end position="1167"/>
    </location>
</feature>
<feature type="region of interest" description="Disordered" evidence="2">
    <location>
        <begin position="1149"/>
        <end position="1175"/>
    </location>
</feature>
<name>A0A9Q3GTP3_9BASI</name>
<dbReference type="OrthoDB" id="2500942at2759"/>
<feature type="region of interest" description="Disordered" evidence="2">
    <location>
        <begin position="227"/>
        <end position="264"/>
    </location>
</feature>
<accession>A0A9Q3GTP3</accession>
<feature type="region of interest" description="Disordered" evidence="2">
    <location>
        <begin position="1237"/>
        <end position="1320"/>
    </location>
</feature>
<evidence type="ECO:0000313" key="3">
    <source>
        <dbReference type="EMBL" id="MBW0478917.1"/>
    </source>
</evidence>
<dbReference type="EMBL" id="AVOT02005376">
    <property type="protein sequence ID" value="MBW0478917.1"/>
    <property type="molecule type" value="Genomic_DNA"/>
</dbReference>
<feature type="region of interest" description="Disordered" evidence="2">
    <location>
        <begin position="1"/>
        <end position="28"/>
    </location>
</feature>
<comment type="caution">
    <text evidence="3">The sequence shown here is derived from an EMBL/GenBank/DDBJ whole genome shotgun (WGS) entry which is preliminary data.</text>
</comment>
<proteinExistence type="predicted"/>
<feature type="coiled-coil region" evidence="1">
    <location>
        <begin position="773"/>
        <end position="824"/>
    </location>
</feature>
<keyword evidence="4" id="KW-1185">Reference proteome</keyword>
<evidence type="ECO:0000313" key="4">
    <source>
        <dbReference type="Proteomes" id="UP000765509"/>
    </source>
</evidence>
<feature type="compositionally biased region" description="Polar residues" evidence="2">
    <location>
        <begin position="317"/>
        <end position="338"/>
    </location>
</feature>
<feature type="compositionally biased region" description="Acidic residues" evidence="2">
    <location>
        <begin position="1"/>
        <end position="10"/>
    </location>
</feature>
<organism evidence="3 4">
    <name type="scientific">Austropuccinia psidii MF-1</name>
    <dbReference type="NCBI Taxonomy" id="1389203"/>
    <lineage>
        <taxon>Eukaryota</taxon>
        <taxon>Fungi</taxon>
        <taxon>Dikarya</taxon>
        <taxon>Basidiomycota</taxon>
        <taxon>Pucciniomycotina</taxon>
        <taxon>Pucciniomycetes</taxon>
        <taxon>Pucciniales</taxon>
        <taxon>Sphaerophragmiaceae</taxon>
        <taxon>Austropuccinia</taxon>
    </lineage>
</organism>